<proteinExistence type="inferred from homology"/>
<comment type="caution">
    <text evidence="6">The sequence shown here is derived from an EMBL/GenBank/DDBJ whole genome shotgun (WGS) entry which is preliminary data.</text>
</comment>
<dbReference type="GO" id="GO:0004806">
    <property type="term" value="F:triacylglycerol lipase activity"/>
    <property type="evidence" value="ECO:0007669"/>
    <property type="project" value="UniProtKB-EC"/>
</dbReference>
<sequence length="461" mass="52530">MTLVYQWFFDDSVCGYIATTYSNIFEYNDTETLNGERKKTVIVSLRGTRSLHDTLTDLKVEMIPFHNLGSALPWCGENCKIHKGFWAYFYRTMNVIGDLLLSELGDCENYELVLVGHSMGGSVALLLALHFLGLGYSQITLVTMGQPLMGNKDFTTWADYVLGSYLPLSHNTYNRKFIRVIHKGDIVTTIPRVGMRFYEKYHQFDNQIYIDTEASRTNPPPEKVVDCYNGENNECIAGDFQMMDQNYFEIHNTPGVLAHLLATRNFNVELVHLPKFRRYILVCTSSTIAKEIKEFLDKELAGSALVSFSIKDNPSTILSDESWCLQSDPIDYLELPSEDGTRRFLISPPLSPHSEWNDYHKSEEGPNTKSVYSPEELSHLLWDRLGGFDSGHVRKYHMENSEEDEPKEGHGDNEDECFDINDGHDVLFRNIDNNVPAIVVDRVHNQGIQVPLPKTAMPPST</sequence>
<dbReference type="InterPro" id="IPR006931">
    <property type="entry name" value="Calcipressin"/>
</dbReference>
<accession>A0AA91PYU3</accession>
<comment type="similarity">
    <text evidence="1">Belongs to the RCAN family.</text>
</comment>
<organism evidence="6 7">
    <name type="scientific">Clavispora lusitaniae</name>
    <name type="common">Candida lusitaniae</name>
    <dbReference type="NCBI Taxonomy" id="36911"/>
    <lineage>
        <taxon>Eukaryota</taxon>
        <taxon>Fungi</taxon>
        <taxon>Dikarya</taxon>
        <taxon>Ascomycota</taxon>
        <taxon>Saccharomycotina</taxon>
        <taxon>Pichiomycetes</taxon>
        <taxon>Metschnikowiaceae</taxon>
        <taxon>Clavispora</taxon>
    </lineage>
</organism>
<gene>
    <name evidence="6" type="ORF">A9F13_11g01452</name>
</gene>
<evidence type="ECO:0000256" key="2">
    <source>
        <dbReference type="ARBA" id="ARBA00013279"/>
    </source>
</evidence>
<dbReference type="SUPFAM" id="SSF53474">
    <property type="entry name" value="alpha/beta-Hydrolases"/>
    <property type="match status" value="1"/>
</dbReference>
<dbReference type="Proteomes" id="UP000195602">
    <property type="component" value="Unassembled WGS sequence"/>
</dbReference>
<keyword evidence="4" id="KW-0378">Hydrolase</keyword>
<evidence type="ECO:0000256" key="1">
    <source>
        <dbReference type="ARBA" id="ARBA00008209"/>
    </source>
</evidence>
<dbReference type="CDD" id="cd00519">
    <property type="entry name" value="Lipase_3"/>
    <property type="match status" value="1"/>
</dbReference>
<evidence type="ECO:0000259" key="5">
    <source>
        <dbReference type="Pfam" id="PF01764"/>
    </source>
</evidence>
<dbReference type="Pfam" id="PF01764">
    <property type="entry name" value="Lipase_3"/>
    <property type="match status" value="1"/>
</dbReference>
<evidence type="ECO:0000256" key="4">
    <source>
        <dbReference type="ARBA" id="ARBA00022801"/>
    </source>
</evidence>
<dbReference type="GO" id="GO:0006629">
    <property type="term" value="P:lipid metabolic process"/>
    <property type="evidence" value="ECO:0007669"/>
    <property type="project" value="InterPro"/>
</dbReference>
<dbReference type="PANTHER" id="PTHR46640">
    <property type="entry name" value="TRIACYLGLYCEROL LIPASE, PUTATIVE (AFU_ORTHOLOGUE AFUA_6G06510)-RELATED"/>
    <property type="match status" value="1"/>
</dbReference>
<dbReference type="InterPro" id="IPR029058">
    <property type="entry name" value="AB_hydrolase_fold"/>
</dbReference>
<protein>
    <recommendedName>
        <fullName evidence="2">triacylglycerol lipase</fullName>
        <ecNumber evidence="2">3.1.1.3</ecNumber>
    </recommendedName>
</protein>
<dbReference type="Gene3D" id="3.40.50.1820">
    <property type="entry name" value="alpha/beta hydrolase"/>
    <property type="match status" value="1"/>
</dbReference>
<dbReference type="Pfam" id="PF04847">
    <property type="entry name" value="Calcipressin"/>
    <property type="match status" value="1"/>
</dbReference>
<evidence type="ECO:0000256" key="3">
    <source>
        <dbReference type="ARBA" id="ARBA00022729"/>
    </source>
</evidence>
<dbReference type="EC" id="3.1.1.3" evidence="2"/>
<dbReference type="GO" id="GO:0019722">
    <property type="term" value="P:calcium-mediated signaling"/>
    <property type="evidence" value="ECO:0007669"/>
    <property type="project" value="InterPro"/>
</dbReference>
<dbReference type="InterPro" id="IPR002921">
    <property type="entry name" value="Fungal_lipase-type"/>
</dbReference>
<evidence type="ECO:0000313" key="6">
    <source>
        <dbReference type="EMBL" id="OVF07800.1"/>
    </source>
</evidence>
<evidence type="ECO:0000313" key="7">
    <source>
        <dbReference type="Proteomes" id="UP000195602"/>
    </source>
</evidence>
<dbReference type="PANTHER" id="PTHR46640:SF1">
    <property type="entry name" value="FUNGAL LIPASE-LIKE DOMAIN-CONTAINING PROTEIN-RELATED"/>
    <property type="match status" value="1"/>
</dbReference>
<feature type="domain" description="Fungal lipase-type" evidence="5">
    <location>
        <begin position="42"/>
        <end position="192"/>
    </location>
</feature>
<dbReference type="AlphaFoldDB" id="A0AA91PYU3"/>
<name>A0AA91PYU3_CLALS</name>
<dbReference type="EMBL" id="LYUB02000011">
    <property type="protein sequence ID" value="OVF07800.1"/>
    <property type="molecule type" value="Genomic_DNA"/>
</dbReference>
<dbReference type="InterPro" id="IPR051299">
    <property type="entry name" value="AB_hydrolase_lip/est"/>
</dbReference>
<dbReference type="KEGG" id="clus:A9F13_11g01452"/>
<reference evidence="6 7" key="1">
    <citation type="submission" date="2017-04" db="EMBL/GenBank/DDBJ databases">
        <title>Draft genome of the yeast Clavispora lusitaniae type strain CBS 6936.</title>
        <authorList>
            <person name="Durrens P."/>
            <person name="Klopp C."/>
            <person name="Biteau N."/>
            <person name="Fitton-Ouhabi V."/>
            <person name="Dementhon K."/>
            <person name="Accoceberry I."/>
            <person name="Sherman D.J."/>
            <person name="Noel T."/>
        </authorList>
    </citation>
    <scope>NUCLEOTIDE SEQUENCE [LARGE SCALE GENOMIC DNA]</scope>
    <source>
        <strain evidence="6 7">CBS 6936</strain>
    </source>
</reference>
<keyword evidence="3" id="KW-0732">Signal</keyword>